<keyword evidence="3" id="KW-1185">Reference proteome</keyword>
<evidence type="ECO:0000313" key="3">
    <source>
        <dbReference type="Proteomes" id="UP001415857"/>
    </source>
</evidence>
<keyword evidence="1" id="KW-1133">Transmembrane helix</keyword>
<dbReference type="Pfam" id="PF04646">
    <property type="entry name" value="DUF604"/>
    <property type="match status" value="1"/>
</dbReference>
<evidence type="ECO:0000313" key="2">
    <source>
        <dbReference type="EMBL" id="KAK9273153.1"/>
    </source>
</evidence>
<reference evidence="2 3" key="1">
    <citation type="journal article" date="2024" name="Plant J.">
        <title>Genome sequences and population genomics reveal climatic adaptation and genomic divergence between two closely related sweetgum species.</title>
        <authorList>
            <person name="Xu W.Q."/>
            <person name="Ren C.Q."/>
            <person name="Zhang X.Y."/>
            <person name="Comes H.P."/>
            <person name="Liu X.H."/>
            <person name="Li Y.G."/>
            <person name="Kettle C.J."/>
            <person name="Jalonen R."/>
            <person name="Gaisberger H."/>
            <person name="Ma Y.Z."/>
            <person name="Qiu Y.X."/>
        </authorList>
    </citation>
    <scope>NUCLEOTIDE SEQUENCE [LARGE SCALE GENOMIC DNA]</scope>
    <source>
        <strain evidence="2">Hangzhou</strain>
    </source>
</reference>
<dbReference type="EMBL" id="JBBPBK010000012">
    <property type="protein sequence ID" value="KAK9273153.1"/>
    <property type="molecule type" value="Genomic_DNA"/>
</dbReference>
<sequence>MSSLIAEKFILLLCKSLAITGLLLYVLSTLLFNQPFDLFPPSTHKFSASNPLSNAPTNITHLVFGIAGSVNTWIHKKPYVETWWQPNITRGYLFLDRAPPEDFLPWPSSLPPFQVSQDTSKFEVYSKHVMPLVIRIARMVLETFREENEGVRWYVMGDDDTIFFVDNLVEVLARYDHTKYFYVGANSECVKSNFDHSFDMAFGGAGYALSYPLAAALATNLDGCINKYPYLYVSDQILQSCLADLGVSLTQEKGFHQIDLHNDISGLLSAHPESPLISLHHLDAVDPIFPSMNRHQSINHLMKATRADHSRVLQQTICYHKQSNWSFSISWGYSAHIYESIFPRSILRKPLETFTPWKKTRSPSYMFNTRFLSNDPCEAPHVFLFDSIENTTKDHIVMSYIRTWPRGLPVCELNGNHSADSISKIQVISSRKHGEGERRRECCDVVPVVTKNVTEVKFRTCMKIEE</sequence>
<evidence type="ECO:0000256" key="1">
    <source>
        <dbReference type="SAM" id="Phobius"/>
    </source>
</evidence>
<keyword evidence="1" id="KW-0812">Transmembrane</keyword>
<dbReference type="AlphaFoldDB" id="A0AAP0NHP3"/>
<accession>A0AAP0NHP3</accession>
<dbReference type="Gene3D" id="3.90.550.50">
    <property type="match status" value="1"/>
</dbReference>
<comment type="caution">
    <text evidence="2">The sequence shown here is derived from an EMBL/GenBank/DDBJ whole genome shotgun (WGS) entry which is preliminary data.</text>
</comment>
<name>A0AAP0NHP3_LIQFO</name>
<protein>
    <submittedName>
        <fullName evidence="2">Uncharacterized protein</fullName>
    </submittedName>
</protein>
<feature type="transmembrane region" description="Helical" evidence="1">
    <location>
        <begin position="12"/>
        <end position="32"/>
    </location>
</feature>
<organism evidence="2 3">
    <name type="scientific">Liquidambar formosana</name>
    <name type="common">Formosan gum</name>
    <dbReference type="NCBI Taxonomy" id="63359"/>
    <lineage>
        <taxon>Eukaryota</taxon>
        <taxon>Viridiplantae</taxon>
        <taxon>Streptophyta</taxon>
        <taxon>Embryophyta</taxon>
        <taxon>Tracheophyta</taxon>
        <taxon>Spermatophyta</taxon>
        <taxon>Magnoliopsida</taxon>
        <taxon>eudicotyledons</taxon>
        <taxon>Gunneridae</taxon>
        <taxon>Pentapetalae</taxon>
        <taxon>Saxifragales</taxon>
        <taxon>Altingiaceae</taxon>
        <taxon>Liquidambar</taxon>
    </lineage>
</organism>
<dbReference type="Proteomes" id="UP001415857">
    <property type="component" value="Unassembled WGS sequence"/>
</dbReference>
<dbReference type="PANTHER" id="PTHR10811">
    <property type="entry name" value="FRINGE-RELATED"/>
    <property type="match status" value="1"/>
</dbReference>
<proteinExistence type="predicted"/>
<dbReference type="InterPro" id="IPR006740">
    <property type="entry name" value="DUF604"/>
</dbReference>
<gene>
    <name evidence="2" type="ORF">L1049_017960</name>
</gene>
<keyword evidence="1" id="KW-0472">Membrane</keyword>
<dbReference type="FunFam" id="3.90.550.50:FF:000038">
    <property type="entry name" value="Predicted protein"/>
    <property type="match status" value="1"/>
</dbReference>